<keyword evidence="3" id="KW-1185">Reference proteome</keyword>
<dbReference type="PATRIC" id="fig|1096930.3.peg.4278"/>
<gene>
    <name evidence="2" type="ORF">L284_21770</name>
</gene>
<sequence length="167" mass="18706">MAEVSTSPPHGANHQEQIHEVHDRKDGIIGLVIFEKAHQARRDFRDRRPVGITGGSKPGRMNRPIRLQTIASWKSGLPGHPSQLRHFYDTLYHCVDQDRIMPISPTVAPRKPYLTVLPALLGARRTAPLHPIRANWAGRLIVLTVHDMSDVSIDASPFPLRTVETAQ</sequence>
<proteinExistence type="predicted"/>
<dbReference type="EMBL" id="ATHL01000151">
    <property type="protein sequence ID" value="EQB07952.1"/>
    <property type="molecule type" value="Genomic_DNA"/>
</dbReference>
<organism evidence="2 3">
    <name type="scientific">Novosphingobium lindaniclasticum LE124</name>
    <dbReference type="NCBI Taxonomy" id="1096930"/>
    <lineage>
        <taxon>Bacteria</taxon>
        <taxon>Pseudomonadati</taxon>
        <taxon>Pseudomonadota</taxon>
        <taxon>Alphaproteobacteria</taxon>
        <taxon>Sphingomonadales</taxon>
        <taxon>Sphingomonadaceae</taxon>
        <taxon>Novosphingobium</taxon>
    </lineage>
</organism>
<comment type="caution">
    <text evidence="2">The sequence shown here is derived from an EMBL/GenBank/DDBJ whole genome shotgun (WGS) entry which is preliminary data.</text>
</comment>
<dbReference type="AlphaFoldDB" id="T0H4Q9"/>
<dbReference type="Proteomes" id="UP000015527">
    <property type="component" value="Unassembled WGS sequence"/>
</dbReference>
<feature type="region of interest" description="Disordered" evidence="1">
    <location>
        <begin position="1"/>
        <end position="21"/>
    </location>
</feature>
<evidence type="ECO:0000313" key="3">
    <source>
        <dbReference type="Proteomes" id="UP000015527"/>
    </source>
</evidence>
<protein>
    <submittedName>
        <fullName evidence="2">Uncharacterized protein</fullName>
    </submittedName>
</protein>
<evidence type="ECO:0000313" key="2">
    <source>
        <dbReference type="EMBL" id="EQB07952.1"/>
    </source>
</evidence>
<accession>T0H4Q9</accession>
<name>T0H4Q9_9SPHN</name>
<evidence type="ECO:0000256" key="1">
    <source>
        <dbReference type="SAM" id="MobiDB-lite"/>
    </source>
</evidence>
<reference evidence="2 3" key="1">
    <citation type="journal article" date="2013" name="Genome Announc.">
        <title>Genome Sequence of Novosphingobium lindaniclasticum LE124T, Isolated from a Hexachlorocyclohexane Dumpsite.</title>
        <authorList>
            <person name="Saxena A."/>
            <person name="Nayyar N."/>
            <person name="Sangwan N."/>
            <person name="Kumari R."/>
            <person name="Khurana J.P."/>
            <person name="Lal R."/>
        </authorList>
    </citation>
    <scope>NUCLEOTIDE SEQUENCE [LARGE SCALE GENOMIC DNA]</scope>
    <source>
        <strain evidence="2 3">LE124</strain>
    </source>
</reference>